<proteinExistence type="predicted"/>
<comment type="caution">
    <text evidence="2">The sequence shown here is derived from an EMBL/GenBank/DDBJ whole genome shotgun (WGS) entry which is preliminary data.</text>
</comment>
<evidence type="ECO:0000313" key="3">
    <source>
        <dbReference type="Proteomes" id="UP001500604"/>
    </source>
</evidence>
<dbReference type="EMBL" id="BAABFL010000134">
    <property type="protein sequence ID" value="GAA4649444.1"/>
    <property type="molecule type" value="Genomic_DNA"/>
</dbReference>
<reference evidence="3" key="1">
    <citation type="journal article" date="2019" name="Int. J. Syst. Evol. Microbiol.">
        <title>The Global Catalogue of Microorganisms (GCM) 10K type strain sequencing project: providing services to taxonomists for standard genome sequencing and annotation.</title>
        <authorList>
            <consortium name="The Broad Institute Genomics Platform"/>
            <consortium name="The Broad Institute Genome Sequencing Center for Infectious Disease"/>
            <person name="Wu L."/>
            <person name="Ma J."/>
        </authorList>
    </citation>
    <scope>NUCLEOTIDE SEQUENCE [LARGE SCALE GENOMIC DNA]</scope>
    <source>
        <strain evidence="3">JCM 17805</strain>
    </source>
</reference>
<protein>
    <recommendedName>
        <fullName evidence="1">Hemerythrin-like domain-containing protein</fullName>
    </recommendedName>
</protein>
<evidence type="ECO:0000259" key="1">
    <source>
        <dbReference type="Pfam" id="PF01814"/>
    </source>
</evidence>
<dbReference type="RefSeq" id="WP_345195292.1">
    <property type="nucleotide sequence ID" value="NZ_BAABFL010000134.1"/>
</dbReference>
<accession>A0ABP8V1J8</accession>
<sequence>MSTLVQEFLQEHAHITDTLLNVQRIGIHTEQGRKLLILAKEELLAHLAKEDANLYPVLWKAAETDEKLKTTLEKYAKDMDQISASALAFFEKYCSHGDEEGFEKDCKGLIRVLCKRIGNEEAVLYRKYNEIMR</sequence>
<dbReference type="InterPro" id="IPR012312">
    <property type="entry name" value="Hemerythrin-like"/>
</dbReference>
<organism evidence="2 3">
    <name type="scientific">Kistimonas scapharcae</name>
    <dbReference type="NCBI Taxonomy" id="1036133"/>
    <lineage>
        <taxon>Bacteria</taxon>
        <taxon>Pseudomonadati</taxon>
        <taxon>Pseudomonadota</taxon>
        <taxon>Gammaproteobacteria</taxon>
        <taxon>Oceanospirillales</taxon>
        <taxon>Endozoicomonadaceae</taxon>
        <taxon>Kistimonas</taxon>
    </lineage>
</organism>
<dbReference type="Gene3D" id="1.20.120.1370">
    <property type="entry name" value="Regulator of RNA polymerase sigma(70) subunit, domain 4"/>
    <property type="match status" value="1"/>
</dbReference>
<keyword evidence="3" id="KW-1185">Reference proteome</keyword>
<feature type="domain" description="Hemerythrin-like" evidence="1">
    <location>
        <begin position="4"/>
        <end position="127"/>
    </location>
</feature>
<gene>
    <name evidence="2" type="ORF">GCM10023116_17180</name>
</gene>
<dbReference type="InterPro" id="IPR038309">
    <property type="entry name" value="Rsd/AlgQ_sf"/>
</dbReference>
<evidence type="ECO:0000313" key="2">
    <source>
        <dbReference type="EMBL" id="GAA4649444.1"/>
    </source>
</evidence>
<dbReference type="Pfam" id="PF01814">
    <property type="entry name" value="Hemerythrin"/>
    <property type="match status" value="1"/>
</dbReference>
<name>A0ABP8V1J8_9GAMM</name>
<dbReference type="Proteomes" id="UP001500604">
    <property type="component" value="Unassembled WGS sequence"/>
</dbReference>